<accession>A0AAP2G7Q7</accession>
<dbReference type="Proteomes" id="UP001315686">
    <property type="component" value="Unassembled WGS sequence"/>
</dbReference>
<evidence type="ECO:0000313" key="2">
    <source>
        <dbReference type="Proteomes" id="UP001315686"/>
    </source>
</evidence>
<organism evidence="1 2">
    <name type="scientific">Harenicola maris</name>
    <dbReference type="NCBI Taxonomy" id="2841044"/>
    <lineage>
        <taxon>Bacteria</taxon>
        <taxon>Pseudomonadati</taxon>
        <taxon>Pseudomonadota</taxon>
        <taxon>Alphaproteobacteria</taxon>
        <taxon>Rhodobacterales</taxon>
        <taxon>Paracoccaceae</taxon>
        <taxon>Harenicola</taxon>
    </lineage>
</organism>
<keyword evidence="2" id="KW-1185">Reference proteome</keyword>
<comment type="caution">
    <text evidence="1">The sequence shown here is derived from an EMBL/GenBank/DDBJ whole genome shotgun (WGS) entry which is preliminary data.</text>
</comment>
<evidence type="ECO:0000313" key="1">
    <source>
        <dbReference type="EMBL" id="MBT0957087.1"/>
    </source>
</evidence>
<reference evidence="1 2" key="1">
    <citation type="journal article" date="2021" name="Arch. Microbiol.">
        <title>Harenicola maris gen. nov., sp. nov. isolated from the Sea of Japan shallow sediments.</title>
        <authorList>
            <person name="Romanenko L.A."/>
            <person name="Kurilenko V.V."/>
            <person name="Chernysheva N.Y."/>
            <person name="Tekutyeva L.A."/>
            <person name="Velansky P.V."/>
            <person name="Svetashev V.I."/>
            <person name="Isaeva M.P."/>
        </authorList>
    </citation>
    <scope>NUCLEOTIDE SEQUENCE [LARGE SCALE GENOMIC DNA]</scope>
    <source>
        <strain evidence="1 2">KMM 3653</strain>
    </source>
</reference>
<gene>
    <name evidence="1" type="ORF">IV417_06800</name>
</gene>
<dbReference type="RefSeq" id="WP_327793264.1">
    <property type="nucleotide sequence ID" value="NZ_JADQAZ010000001.1"/>
</dbReference>
<dbReference type="EMBL" id="JADQAZ010000001">
    <property type="protein sequence ID" value="MBT0957087.1"/>
    <property type="molecule type" value="Genomic_DNA"/>
</dbReference>
<sequence>MAGAIFEAIRAQLEALASPEMRARVMPVGDWPLVRIAPPASAADMRAFEAQVGDVPDGLARFFRDFSAGVEVAWQLRGRFDPPGSYHLVPDEMPPEPFMEYPRAPDAQGNYPPDLEQVPVITSGSLNLTLEGAARAFAAVPGWIDLYTPPPGGNPRQAGHFRGIREFMVGGHAFATAPNGDWLAVDQRAGTGCLLHVSHEGEESGIEIDLGLAEFVLHQAMLGVPGIDYPQVFMFSRTVEYSAGVDAPYSEATFDALSDAGEIWREWFWAPLGGPLAVDPALLGRCGGAAAVS</sequence>
<protein>
    <submittedName>
        <fullName evidence="1">Uncharacterized protein</fullName>
    </submittedName>
</protein>
<proteinExistence type="predicted"/>
<dbReference type="AlphaFoldDB" id="A0AAP2G7Q7"/>
<name>A0AAP2G7Q7_9RHOB</name>